<gene>
    <name evidence="1" type="ORF">ACFQ1T_02915</name>
</gene>
<dbReference type="RefSeq" id="WP_379073861.1">
    <property type="nucleotide sequence ID" value="NZ_JBHTJW010000002.1"/>
</dbReference>
<keyword evidence="2" id="KW-1185">Reference proteome</keyword>
<comment type="caution">
    <text evidence="1">The sequence shown here is derived from an EMBL/GenBank/DDBJ whole genome shotgun (WGS) entry which is preliminary data.</text>
</comment>
<evidence type="ECO:0000313" key="1">
    <source>
        <dbReference type="EMBL" id="MFD0928724.1"/>
    </source>
</evidence>
<reference evidence="2" key="1">
    <citation type="journal article" date="2019" name="Int. J. Syst. Evol. Microbiol.">
        <title>The Global Catalogue of Microorganisms (GCM) 10K type strain sequencing project: providing services to taxonomists for standard genome sequencing and annotation.</title>
        <authorList>
            <consortium name="The Broad Institute Genomics Platform"/>
            <consortium name="The Broad Institute Genome Sequencing Center for Infectious Disease"/>
            <person name="Wu L."/>
            <person name="Ma J."/>
        </authorList>
    </citation>
    <scope>NUCLEOTIDE SEQUENCE [LARGE SCALE GENOMIC DNA]</scope>
    <source>
        <strain evidence="2">CCUG 59685</strain>
    </source>
</reference>
<evidence type="ECO:0000313" key="2">
    <source>
        <dbReference type="Proteomes" id="UP001597106"/>
    </source>
</evidence>
<dbReference type="Proteomes" id="UP001597106">
    <property type="component" value="Unassembled WGS sequence"/>
</dbReference>
<dbReference type="EMBL" id="JBHTJW010000002">
    <property type="protein sequence ID" value="MFD0928724.1"/>
    <property type="molecule type" value="Genomic_DNA"/>
</dbReference>
<dbReference type="Pfam" id="PF11948">
    <property type="entry name" value="DUF3465"/>
    <property type="match status" value="1"/>
</dbReference>
<protein>
    <submittedName>
        <fullName evidence="1">DUF3465 domain-containing protein</fullName>
    </submittedName>
</protein>
<dbReference type="InterPro" id="IPR021856">
    <property type="entry name" value="DUF3465"/>
</dbReference>
<proteinExistence type="predicted"/>
<sequence length="162" mass="17946">MKQGALTAIFCLLAACQQAEQSSPLNQPQSALEVKSQVQSVHLQPLSAGLVTEENAALKQAFAQKQSHVWLEGSGTVKKLLPDDTQGARHQRFLVSVSPGQTLLFAHNIDLAPRVESLNIGDQISFKGEYIYNPKGGIMHWTHHDPQGHQHGWIKHQNHTYE</sequence>
<accession>A0ABW3GJ96</accession>
<name>A0ABW3GJ96_9PROT</name>
<organism evidence="1 2">
    <name type="scientific">Methylophilus glucosoxydans</name>
    <dbReference type="NCBI Taxonomy" id="752553"/>
    <lineage>
        <taxon>Bacteria</taxon>
        <taxon>Pseudomonadati</taxon>
        <taxon>Pseudomonadota</taxon>
        <taxon>Betaproteobacteria</taxon>
        <taxon>Nitrosomonadales</taxon>
        <taxon>Methylophilaceae</taxon>
        <taxon>Methylophilus</taxon>
    </lineage>
</organism>
<dbReference type="PROSITE" id="PS51257">
    <property type="entry name" value="PROKAR_LIPOPROTEIN"/>
    <property type="match status" value="1"/>
</dbReference>